<evidence type="ECO:0000256" key="2">
    <source>
        <dbReference type="ARBA" id="ARBA00006162"/>
    </source>
</evidence>
<evidence type="ECO:0000256" key="6">
    <source>
        <dbReference type="ARBA" id="ARBA00023136"/>
    </source>
</evidence>
<feature type="transmembrane region" description="Helical" evidence="7">
    <location>
        <begin position="170"/>
        <end position="189"/>
    </location>
</feature>
<feature type="transmembrane region" description="Helical" evidence="7">
    <location>
        <begin position="277"/>
        <end position="295"/>
    </location>
</feature>
<sequence length="489" mass="50656">MTHARTDLGFDDATRGQLRAPDLCRLTILAQRTQVDLAVPLDVPVALLIPGIVDMITSHGRTNEFDDDVEHFEPKQWVLARVGQPPLSSTLSLGEHGVKDGELLMLESASATAPAPLFDDIMYNVASADADTYRRWTPASARTLGSILAAVATVTGCFSLLWSGAGSDDLIGGICALFVTLLLLIAGTVASRVYYDQRSALVLCGCALPTAFSAGLLFVQGDLSWAHTLLATVTVGATAVLALRISGVGLTLFTGVAAVAFFVAPAAFVGLLTEHPLRAIGAVLAGVALAALVFAPRIAMLFAKLPLPAVPAPGTSIDPLDDDPSDHRAMPTFAELSAKSERARKYLTGLIAATVAVTVGGALTAAETASSGGIYWPGTAFAIVCAVVLMFRGRTYSSAEQAITLIAGGAVVLVALLIGAAIATDAPLIVFGAALVLAVAALVLGVLAPNRSFSPPMRRAVELLEYACIAAVVPLVCWVADLYGLMRGL</sequence>
<protein>
    <submittedName>
        <fullName evidence="9">Type VII secretion integral membrane protein EccD</fullName>
    </submittedName>
</protein>
<reference evidence="9 10" key="1">
    <citation type="submission" date="2019-07" db="EMBL/GenBank/DDBJ databases">
        <title>Rhodococcus cavernicolus sp. nov., isolated from a cave.</title>
        <authorList>
            <person name="Lee S.D."/>
        </authorList>
    </citation>
    <scope>NUCLEOTIDE SEQUENCE [LARGE SCALE GENOMIC DNA]</scope>
    <source>
        <strain evidence="9 10">C1-24</strain>
    </source>
</reference>
<feature type="transmembrane region" description="Helical" evidence="7">
    <location>
        <begin position="250"/>
        <end position="271"/>
    </location>
</feature>
<evidence type="ECO:0000256" key="4">
    <source>
        <dbReference type="ARBA" id="ARBA00022692"/>
    </source>
</evidence>
<evidence type="ECO:0000256" key="5">
    <source>
        <dbReference type="ARBA" id="ARBA00022989"/>
    </source>
</evidence>
<accession>A0A5A7SB88</accession>
<evidence type="ECO:0000256" key="1">
    <source>
        <dbReference type="ARBA" id="ARBA00004651"/>
    </source>
</evidence>
<keyword evidence="3" id="KW-1003">Cell membrane</keyword>
<evidence type="ECO:0000313" key="10">
    <source>
        <dbReference type="Proteomes" id="UP000322244"/>
    </source>
</evidence>
<dbReference type="EMBL" id="VLNY01000009">
    <property type="protein sequence ID" value="KAA0021491.1"/>
    <property type="molecule type" value="Genomic_DNA"/>
</dbReference>
<feature type="transmembrane region" description="Helical" evidence="7">
    <location>
        <begin position="201"/>
        <end position="219"/>
    </location>
</feature>
<feature type="domain" description="EccD-like transmembrane" evidence="8">
    <location>
        <begin position="141"/>
        <end position="489"/>
    </location>
</feature>
<evidence type="ECO:0000256" key="7">
    <source>
        <dbReference type="SAM" id="Phobius"/>
    </source>
</evidence>
<dbReference type="InterPro" id="IPR006707">
    <property type="entry name" value="T7SS_EccD"/>
</dbReference>
<keyword evidence="6 7" id="KW-0472">Membrane</keyword>
<feature type="transmembrane region" description="Helical" evidence="7">
    <location>
        <begin position="460"/>
        <end position="486"/>
    </location>
</feature>
<feature type="transmembrane region" description="Helical" evidence="7">
    <location>
        <begin position="428"/>
        <end position="448"/>
    </location>
</feature>
<name>A0A5A7SB88_9NOCA</name>
<dbReference type="Pfam" id="PF19053">
    <property type="entry name" value="EccD"/>
    <property type="match status" value="1"/>
</dbReference>
<dbReference type="InterPro" id="IPR044049">
    <property type="entry name" value="EccD_transm"/>
</dbReference>
<gene>
    <name evidence="9" type="primary">eccD</name>
    <name evidence="9" type="ORF">FOY51_18230</name>
</gene>
<feature type="transmembrane region" description="Helical" evidence="7">
    <location>
        <begin position="372"/>
        <end position="391"/>
    </location>
</feature>
<evidence type="ECO:0000259" key="8">
    <source>
        <dbReference type="Pfam" id="PF19053"/>
    </source>
</evidence>
<dbReference type="Pfam" id="PF08817">
    <property type="entry name" value="YukD"/>
    <property type="match status" value="1"/>
</dbReference>
<proteinExistence type="inferred from homology"/>
<feature type="transmembrane region" description="Helical" evidence="7">
    <location>
        <begin position="403"/>
        <end position="422"/>
    </location>
</feature>
<comment type="subcellular location">
    <subcellularLocation>
        <location evidence="1">Cell membrane</location>
        <topology evidence="1">Multi-pass membrane protein</topology>
    </subcellularLocation>
</comment>
<dbReference type="AlphaFoldDB" id="A0A5A7SB88"/>
<keyword evidence="4 7" id="KW-0812">Transmembrane</keyword>
<dbReference type="NCBIfam" id="TIGR03920">
    <property type="entry name" value="T7SS_EccD"/>
    <property type="match status" value="1"/>
</dbReference>
<evidence type="ECO:0000313" key="9">
    <source>
        <dbReference type="EMBL" id="KAA0021491.1"/>
    </source>
</evidence>
<dbReference type="GO" id="GO:0005886">
    <property type="term" value="C:plasma membrane"/>
    <property type="evidence" value="ECO:0007669"/>
    <property type="project" value="UniProtKB-SubCell"/>
</dbReference>
<feature type="transmembrane region" description="Helical" evidence="7">
    <location>
        <begin position="144"/>
        <end position="164"/>
    </location>
</feature>
<comment type="caution">
    <text evidence="9">The sequence shown here is derived from an EMBL/GenBank/DDBJ whole genome shotgun (WGS) entry which is preliminary data.</text>
</comment>
<dbReference type="OrthoDB" id="4156660at2"/>
<keyword evidence="10" id="KW-1185">Reference proteome</keyword>
<keyword evidence="5 7" id="KW-1133">Transmembrane helix</keyword>
<dbReference type="Gene3D" id="3.10.20.90">
    <property type="entry name" value="Phosphatidylinositol 3-kinase Catalytic Subunit, Chain A, domain 1"/>
    <property type="match status" value="1"/>
</dbReference>
<feature type="transmembrane region" description="Helical" evidence="7">
    <location>
        <begin position="225"/>
        <end position="243"/>
    </location>
</feature>
<organism evidence="9 10">
    <name type="scientific">Antrihabitans cavernicola</name>
    <dbReference type="NCBI Taxonomy" id="2495913"/>
    <lineage>
        <taxon>Bacteria</taxon>
        <taxon>Bacillati</taxon>
        <taxon>Actinomycetota</taxon>
        <taxon>Actinomycetes</taxon>
        <taxon>Mycobacteriales</taxon>
        <taxon>Nocardiaceae</taxon>
        <taxon>Antrihabitans</taxon>
    </lineage>
</organism>
<dbReference type="InterPro" id="IPR024962">
    <property type="entry name" value="YukD-like"/>
</dbReference>
<comment type="similarity">
    <text evidence="2">Belongs to the EccD/Snm4 family.</text>
</comment>
<dbReference type="Proteomes" id="UP000322244">
    <property type="component" value="Unassembled WGS sequence"/>
</dbReference>
<feature type="transmembrane region" description="Helical" evidence="7">
    <location>
        <begin position="346"/>
        <end position="366"/>
    </location>
</feature>
<dbReference type="PIRSF" id="PIRSF017804">
    <property type="entry name" value="Secretion_EccD1"/>
    <property type="match status" value="1"/>
</dbReference>
<evidence type="ECO:0000256" key="3">
    <source>
        <dbReference type="ARBA" id="ARBA00022475"/>
    </source>
</evidence>